<dbReference type="STRING" id="183478.A0A364NBR5"/>
<name>A0A364NBR5_STELY</name>
<organism evidence="3 4">
    <name type="scientific">Stemphylium lycopersici</name>
    <name type="common">Tomato gray leaf spot disease fungus</name>
    <name type="synonym">Thyrospora lycopersici</name>
    <dbReference type="NCBI Taxonomy" id="183478"/>
    <lineage>
        <taxon>Eukaryota</taxon>
        <taxon>Fungi</taxon>
        <taxon>Dikarya</taxon>
        <taxon>Ascomycota</taxon>
        <taxon>Pezizomycotina</taxon>
        <taxon>Dothideomycetes</taxon>
        <taxon>Pleosporomycetidae</taxon>
        <taxon>Pleosporales</taxon>
        <taxon>Pleosporineae</taxon>
        <taxon>Pleosporaceae</taxon>
        <taxon>Stemphylium</taxon>
    </lineage>
</organism>
<dbReference type="EMBL" id="QGDH01000019">
    <property type="protein sequence ID" value="RAR14706.1"/>
    <property type="molecule type" value="Genomic_DNA"/>
</dbReference>
<dbReference type="InterPro" id="IPR036388">
    <property type="entry name" value="WH-like_DNA-bd_sf"/>
</dbReference>
<accession>A0A364NBR5</accession>
<proteinExistence type="predicted"/>
<feature type="compositionally biased region" description="Low complexity" evidence="1">
    <location>
        <begin position="50"/>
        <end position="64"/>
    </location>
</feature>
<dbReference type="InterPro" id="IPR000591">
    <property type="entry name" value="DEP_dom"/>
</dbReference>
<feature type="compositionally biased region" description="Polar residues" evidence="1">
    <location>
        <begin position="65"/>
        <end position="75"/>
    </location>
</feature>
<dbReference type="AlphaFoldDB" id="A0A364NBR5"/>
<evidence type="ECO:0000259" key="2">
    <source>
        <dbReference type="SMART" id="SM00049"/>
    </source>
</evidence>
<dbReference type="Proteomes" id="UP000249619">
    <property type="component" value="Unassembled WGS sequence"/>
</dbReference>
<dbReference type="InterPro" id="IPR036390">
    <property type="entry name" value="WH_DNA-bd_sf"/>
</dbReference>
<feature type="compositionally biased region" description="Basic and acidic residues" evidence="1">
    <location>
        <begin position="149"/>
        <end position="170"/>
    </location>
</feature>
<protein>
    <submittedName>
        <fullName evidence="3">Rgs-domain-containing protein</fullName>
    </submittedName>
</protein>
<dbReference type="SUPFAM" id="SSF46785">
    <property type="entry name" value="Winged helix' DNA-binding domain"/>
    <property type="match status" value="1"/>
</dbReference>
<feature type="compositionally biased region" description="Polar residues" evidence="1">
    <location>
        <begin position="24"/>
        <end position="34"/>
    </location>
</feature>
<dbReference type="GO" id="GO:0035556">
    <property type="term" value="P:intracellular signal transduction"/>
    <property type="evidence" value="ECO:0007669"/>
    <property type="project" value="InterPro"/>
</dbReference>
<feature type="region of interest" description="Disordered" evidence="1">
    <location>
        <begin position="1"/>
        <end position="175"/>
    </location>
</feature>
<keyword evidence="4" id="KW-1185">Reference proteome</keyword>
<dbReference type="InterPro" id="IPR058855">
    <property type="entry name" value="RGS1/SST2-like_Fungal-DR"/>
</dbReference>
<feature type="compositionally biased region" description="Polar residues" evidence="1">
    <location>
        <begin position="1"/>
        <end position="17"/>
    </location>
</feature>
<feature type="domain" description="DEP" evidence="2">
    <location>
        <begin position="197"/>
        <end position="295"/>
    </location>
</feature>
<feature type="compositionally biased region" description="Basic and acidic residues" evidence="1">
    <location>
        <begin position="35"/>
        <end position="45"/>
    </location>
</feature>
<gene>
    <name evidence="3" type="ORF">DDE83_001929</name>
</gene>
<dbReference type="Pfam" id="PF25889">
    <property type="entry name" value="WHD_Fungal_DR"/>
    <property type="match status" value="1"/>
</dbReference>
<evidence type="ECO:0000256" key="1">
    <source>
        <dbReference type="SAM" id="MobiDB-lite"/>
    </source>
</evidence>
<evidence type="ECO:0000313" key="3">
    <source>
        <dbReference type="EMBL" id="RAR14706.1"/>
    </source>
</evidence>
<comment type="caution">
    <text evidence="3">The sequence shown here is derived from an EMBL/GenBank/DDBJ whole genome shotgun (WGS) entry which is preliminary data.</text>
</comment>
<dbReference type="Gene3D" id="1.10.10.10">
    <property type="entry name" value="Winged helix-like DNA-binding domain superfamily/Winged helix DNA-binding domain"/>
    <property type="match status" value="1"/>
</dbReference>
<dbReference type="SMART" id="SM00049">
    <property type="entry name" value="DEP"/>
    <property type="match status" value="1"/>
</dbReference>
<sequence>MPFQTTSFFPLTVSVSSEPDGLNPPTSESLQSRPYEQHKVPRDRLSTAPSSEASDAVSVTSSTSKNDPPASSSRSLPHARRYTLSRFPLLRKGSRELSRTPSSTKSPADSPFHATGAPRASQSIARGPDISSARESTSSLHNEGYATTEEARNTPHSSERPRAGKPDKMHQTSSRLLRMTDDERPYTRDFKDLFSTLMVSLPLSAHRVRFRMIDYTFTSDEAITNLGSLKFSQSNRMPDPKDASRVVTTTTTTTFSMAKEMARSVCQRFLEAKFVESVEGKTDFMNKSSVWQLTPKGIHILERFCTRNGIASAHVRAVIESNRNPRQLVVLERSTETDKLHHDEQTVEIIFRRFIGTTANETQSD</sequence>
<evidence type="ECO:0000313" key="4">
    <source>
        <dbReference type="Proteomes" id="UP000249619"/>
    </source>
</evidence>
<reference evidence="4" key="1">
    <citation type="submission" date="2018-05" db="EMBL/GenBank/DDBJ databases">
        <title>Draft genome sequence of Stemphylium lycopersici strain CIDEFI 213.</title>
        <authorList>
            <person name="Medina R."/>
            <person name="Franco M.E.E."/>
            <person name="Lucentini C.G."/>
            <person name="Saparrat M.C.N."/>
            <person name="Balatti P.A."/>
        </authorList>
    </citation>
    <scope>NUCLEOTIDE SEQUENCE [LARGE SCALE GENOMIC DNA]</scope>
    <source>
        <strain evidence="4">CIDEFI 213</strain>
    </source>
</reference>